<dbReference type="AlphaFoldDB" id="A0A9N9GL89"/>
<evidence type="ECO:0000313" key="7">
    <source>
        <dbReference type="Proteomes" id="UP000789706"/>
    </source>
</evidence>
<dbReference type="OrthoDB" id="2447477at2759"/>
<evidence type="ECO:0000256" key="4">
    <source>
        <dbReference type="ARBA" id="ARBA00022833"/>
    </source>
</evidence>
<dbReference type="SUPFAM" id="SSF140996">
    <property type="entry name" value="Hermes dimerisation domain"/>
    <property type="match status" value="1"/>
</dbReference>
<evidence type="ECO:0000313" key="6">
    <source>
        <dbReference type="EMBL" id="CAG8610072.1"/>
    </source>
</evidence>
<organism evidence="6 7">
    <name type="scientific">Diversispora eburnea</name>
    <dbReference type="NCBI Taxonomy" id="1213867"/>
    <lineage>
        <taxon>Eukaryota</taxon>
        <taxon>Fungi</taxon>
        <taxon>Fungi incertae sedis</taxon>
        <taxon>Mucoromycota</taxon>
        <taxon>Glomeromycotina</taxon>
        <taxon>Glomeromycetes</taxon>
        <taxon>Diversisporales</taxon>
        <taxon>Diversisporaceae</taxon>
        <taxon>Diversispora</taxon>
    </lineage>
</organism>
<keyword evidence="4" id="KW-0862">Zinc</keyword>
<dbReference type="EMBL" id="CAJVPK010002291">
    <property type="protein sequence ID" value="CAG8610072.1"/>
    <property type="molecule type" value="Genomic_DNA"/>
</dbReference>
<dbReference type="InterPro" id="IPR052035">
    <property type="entry name" value="ZnF_BED_domain_contain"/>
</dbReference>
<evidence type="ECO:0000256" key="5">
    <source>
        <dbReference type="ARBA" id="ARBA00023242"/>
    </source>
</evidence>
<evidence type="ECO:0000256" key="1">
    <source>
        <dbReference type="ARBA" id="ARBA00004123"/>
    </source>
</evidence>
<accession>A0A9N9GL89</accession>
<keyword evidence="5" id="KW-0539">Nucleus</keyword>
<evidence type="ECO:0000256" key="3">
    <source>
        <dbReference type="ARBA" id="ARBA00022771"/>
    </source>
</evidence>
<dbReference type="GO" id="GO:0008270">
    <property type="term" value="F:zinc ion binding"/>
    <property type="evidence" value="ECO:0007669"/>
    <property type="project" value="UniProtKB-KW"/>
</dbReference>
<dbReference type="GO" id="GO:0005634">
    <property type="term" value="C:nucleus"/>
    <property type="evidence" value="ECO:0007669"/>
    <property type="project" value="UniProtKB-SubCell"/>
</dbReference>
<keyword evidence="2" id="KW-0479">Metal-binding</keyword>
<reference evidence="6" key="1">
    <citation type="submission" date="2021-06" db="EMBL/GenBank/DDBJ databases">
        <authorList>
            <person name="Kallberg Y."/>
            <person name="Tangrot J."/>
            <person name="Rosling A."/>
        </authorList>
    </citation>
    <scope>NUCLEOTIDE SEQUENCE</scope>
    <source>
        <strain evidence="6">AZ414A</strain>
    </source>
</reference>
<dbReference type="Proteomes" id="UP000789706">
    <property type="component" value="Unassembled WGS sequence"/>
</dbReference>
<comment type="subcellular location">
    <subcellularLocation>
        <location evidence="1">Nucleus</location>
    </subcellularLocation>
</comment>
<comment type="caution">
    <text evidence="6">The sequence shown here is derived from an EMBL/GenBank/DDBJ whole genome shotgun (WGS) entry which is preliminary data.</text>
</comment>
<protein>
    <submittedName>
        <fullName evidence="6">3596_t:CDS:1</fullName>
    </submittedName>
</protein>
<feature type="non-terminal residue" evidence="6">
    <location>
        <position position="230"/>
    </location>
</feature>
<name>A0A9N9GL89_9GLOM</name>
<gene>
    <name evidence="6" type="ORF">DEBURN_LOCUS9935</name>
</gene>
<proteinExistence type="predicted"/>
<keyword evidence="7" id="KW-1185">Reference proteome</keyword>
<dbReference type="PANTHER" id="PTHR46481:SF10">
    <property type="entry name" value="ZINC FINGER BED DOMAIN-CONTAINING PROTEIN 39"/>
    <property type="match status" value="1"/>
</dbReference>
<sequence>MNLQLTTKQQQKLIDLYQRFYPTSNINTQFNPNTIKKKPMSKYIEDTFNAEYELDQTVNNEENFDTLLRFTIDSSKSNGQKIQAYSKEDMEKAYKIEIEGTQLNDRVIQKSQKSQTSSQVWNHFKKASSTSNLMKHLKKQHSIRAGISRQSTTIDEMFGPSKWKYNQEEMRNKLVKWIVIKQHPFTIVEEEDFINFVYLLYPNAEILSADTIKRDIMELAKMQTVLQKLQ</sequence>
<keyword evidence="3" id="KW-0863">Zinc-finger</keyword>
<dbReference type="PANTHER" id="PTHR46481">
    <property type="entry name" value="ZINC FINGER BED DOMAIN-CONTAINING PROTEIN 4"/>
    <property type="match status" value="1"/>
</dbReference>
<evidence type="ECO:0000256" key="2">
    <source>
        <dbReference type="ARBA" id="ARBA00022723"/>
    </source>
</evidence>